<dbReference type="GO" id="GO:0015074">
    <property type="term" value="P:DNA integration"/>
    <property type="evidence" value="ECO:0007669"/>
    <property type="project" value="InterPro"/>
</dbReference>
<comment type="caution">
    <text evidence="2">The sequence shown here is derived from an EMBL/GenBank/DDBJ whole genome shotgun (WGS) entry which is preliminary data.</text>
</comment>
<dbReference type="SUPFAM" id="SSF53098">
    <property type="entry name" value="Ribonuclease H-like"/>
    <property type="match status" value="1"/>
</dbReference>
<dbReference type="InterPro" id="IPR012337">
    <property type="entry name" value="RNaseH-like_sf"/>
</dbReference>
<dbReference type="InterPro" id="IPR043502">
    <property type="entry name" value="DNA/RNA_pol_sf"/>
</dbReference>
<dbReference type="Gene3D" id="3.10.10.10">
    <property type="entry name" value="HIV Type 1 Reverse Transcriptase, subunit A, domain 1"/>
    <property type="match status" value="1"/>
</dbReference>
<dbReference type="InterPro" id="IPR053134">
    <property type="entry name" value="RNA-dir_DNA_polymerase"/>
</dbReference>
<proteinExistence type="predicted"/>
<dbReference type="Gene3D" id="3.30.420.10">
    <property type="entry name" value="Ribonuclease H-like superfamily/Ribonuclease H"/>
    <property type="match status" value="1"/>
</dbReference>
<evidence type="ECO:0000259" key="1">
    <source>
        <dbReference type="PROSITE" id="PS50994"/>
    </source>
</evidence>
<dbReference type="CDD" id="cd01647">
    <property type="entry name" value="RT_LTR"/>
    <property type="match status" value="1"/>
</dbReference>
<gene>
    <name evidence="2" type="ORF">CRG98_010520</name>
</gene>
<feature type="domain" description="Integrase catalytic" evidence="1">
    <location>
        <begin position="51"/>
        <end position="184"/>
    </location>
</feature>
<protein>
    <recommendedName>
        <fullName evidence="1">Integrase catalytic domain-containing protein</fullName>
    </recommendedName>
</protein>
<reference evidence="2 3" key="1">
    <citation type="submission" date="2017-11" db="EMBL/GenBank/DDBJ databases">
        <title>De-novo sequencing of pomegranate (Punica granatum L.) genome.</title>
        <authorList>
            <person name="Akparov Z."/>
            <person name="Amiraslanov A."/>
            <person name="Hajiyeva S."/>
            <person name="Abbasov M."/>
            <person name="Kaur K."/>
            <person name="Hamwieh A."/>
            <person name="Solovyev V."/>
            <person name="Salamov A."/>
            <person name="Braich B."/>
            <person name="Kosarev P."/>
            <person name="Mahmoud A."/>
            <person name="Hajiyev E."/>
            <person name="Babayeva S."/>
            <person name="Izzatullayeva V."/>
            <person name="Mammadov A."/>
            <person name="Mammadov A."/>
            <person name="Sharifova S."/>
            <person name="Ojaghi J."/>
            <person name="Eynullazada K."/>
            <person name="Bayramov B."/>
            <person name="Abdulazimova A."/>
            <person name="Shahmuradov I."/>
        </authorList>
    </citation>
    <scope>NUCLEOTIDE SEQUENCE [LARGE SCALE GENOMIC DNA]</scope>
    <source>
        <strain evidence="3">cv. AG2017</strain>
        <tissue evidence="2">Leaf</tissue>
    </source>
</reference>
<evidence type="ECO:0000313" key="2">
    <source>
        <dbReference type="EMBL" id="PKI69051.1"/>
    </source>
</evidence>
<dbReference type="STRING" id="22663.A0A2I0KKM7"/>
<dbReference type="InterPro" id="IPR001584">
    <property type="entry name" value="Integrase_cat-core"/>
</dbReference>
<sequence>MLERLAGKSYFCFLNGYSGYYQIVVAIEDQEKTTFTYPFSTFAHRRMPFGLCDAPRTFQHCMMSIFSDMIENCIEVFMDDFTVYAKATRANDAKVVVGFLKSNIFSRFGIPRAIISYQGTHFCNRSVKALMKKYGVHHRVATTYHPQSNGQAEVSNQEVKSILEKTVNPSRKDCSLRLDDALWA</sequence>
<evidence type="ECO:0000313" key="3">
    <source>
        <dbReference type="Proteomes" id="UP000233551"/>
    </source>
</evidence>
<dbReference type="PROSITE" id="PS50994">
    <property type="entry name" value="INTEGRASE"/>
    <property type="match status" value="1"/>
</dbReference>
<dbReference type="PANTHER" id="PTHR24559">
    <property type="entry name" value="TRANSPOSON TY3-I GAG-POL POLYPROTEIN"/>
    <property type="match status" value="1"/>
</dbReference>
<organism evidence="2 3">
    <name type="scientific">Punica granatum</name>
    <name type="common">Pomegranate</name>
    <dbReference type="NCBI Taxonomy" id="22663"/>
    <lineage>
        <taxon>Eukaryota</taxon>
        <taxon>Viridiplantae</taxon>
        <taxon>Streptophyta</taxon>
        <taxon>Embryophyta</taxon>
        <taxon>Tracheophyta</taxon>
        <taxon>Spermatophyta</taxon>
        <taxon>Magnoliopsida</taxon>
        <taxon>eudicotyledons</taxon>
        <taxon>Gunneridae</taxon>
        <taxon>Pentapetalae</taxon>
        <taxon>rosids</taxon>
        <taxon>malvids</taxon>
        <taxon>Myrtales</taxon>
        <taxon>Lythraceae</taxon>
        <taxon>Punica</taxon>
    </lineage>
</organism>
<dbReference type="PANTHER" id="PTHR24559:SF444">
    <property type="entry name" value="REVERSE TRANSCRIPTASE DOMAIN-CONTAINING PROTEIN"/>
    <property type="match status" value="1"/>
</dbReference>
<name>A0A2I0KKM7_PUNGR</name>
<dbReference type="GO" id="GO:0003676">
    <property type="term" value="F:nucleic acid binding"/>
    <property type="evidence" value="ECO:0007669"/>
    <property type="project" value="InterPro"/>
</dbReference>
<dbReference type="Proteomes" id="UP000233551">
    <property type="component" value="Unassembled WGS sequence"/>
</dbReference>
<keyword evidence="3" id="KW-1185">Reference proteome</keyword>
<dbReference type="SUPFAM" id="SSF56672">
    <property type="entry name" value="DNA/RNA polymerases"/>
    <property type="match status" value="1"/>
</dbReference>
<accession>A0A2I0KKM7</accession>
<dbReference type="AlphaFoldDB" id="A0A2I0KKM7"/>
<dbReference type="InterPro" id="IPR036397">
    <property type="entry name" value="RNaseH_sf"/>
</dbReference>
<dbReference type="InterPro" id="IPR000477">
    <property type="entry name" value="RT_dom"/>
</dbReference>
<dbReference type="EMBL" id="PGOL01000523">
    <property type="protein sequence ID" value="PKI69051.1"/>
    <property type="molecule type" value="Genomic_DNA"/>
</dbReference>
<dbReference type="Pfam" id="PF00078">
    <property type="entry name" value="RVT_1"/>
    <property type="match status" value="1"/>
</dbReference>